<dbReference type="EMBL" id="FMVT01000002">
    <property type="protein sequence ID" value="SCY13756.1"/>
    <property type="molecule type" value="Genomic_DNA"/>
</dbReference>
<gene>
    <name evidence="1" type="ORF">SAMN05660710_00796</name>
</gene>
<organism evidence="1 2">
    <name type="scientific">Paracoccus tibetensis</name>
    <dbReference type="NCBI Taxonomy" id="336292"/>
    <lineage>
        <taxon>Bacteria</taxon>
        <taxon>Pseudomonadati</taxon>
        <taxon>Pseudomonadota</taxon>
        <taxon>Alphaproteobacteria</taxon>
        <taxon>Rhodobacterales</taxon>
        <taxon>Paracoccaceae</taxon>
        <taxon>Paracoccus</taxon>
    </lineage>
</organism>
<name>A0A1G5DGK0_9RHOB</name>
<dbReference type="STRING" id="336292.SAMN05660710_00796"/>
<accession>A0A1G5DGK0</accession>
<keyword evidence="2" id="KW-1185">Reference proteome</keyword>
<dbReference type="Proteomes" id="UP000199502">
    <property type="component" value="Unassembled WGS sequence"/>
</dbReference>
<evidence type="ECO:0000313" key="1">
    <source>
        <dbReference type="EMBL" id="SCY13756.1"/>
    </source>
</evidence>
<evidence type="ECO:0000313" key="2">
    <source>
        <dbReference type="Proteomes" id="UP000199502"/>
    </source>
</evidence>
<reference evidence="1 2" key="1">
    <citation type="submission" date="2016-10" db="EMBL/GenBank/DDBJ databases">
        <authorList>
            <person name="de Groot N.N."/>
        </authorList>
    </citation>
    <scope>NUCLEOTIDE SEQUENCE [LARGE SCALE GENOMIC DNA]</scope>
    <source>
        <strain evidence="1 2">CGMCC 1.8925</strain>
    </source>
</reference>
<protein>
    <submittedName>
        <fullName evidence="1">Uncharacterized protein</fullName>
    </submittedName>
</protein>
<dbReference type="AlphaFoldDB" id="A0A1G5DGK0"/>
<proteinExistence type="predicted"/>
<sequence length="53" mass="5664">MVGPSCSTRQASGDPLSALLLVSTVTMLLPDIADFNFRVFAPPQTYSSAIWCS</sequence>